<reference evidence="2 3" key="1">
    <citation type="submission" date="2018-06" db="EMBL/GenBank/DDBJ databases">
        <authorList>
            <person name="Teymurazov M."/>
            <person name="Kislichkina A."/>
            <person name="Abaymova A."/>
            <person name="Mukhina T."/>
            <person name="Mayskaya N."/>
            <person name="Svetoch E."/>
            <person name="Bogun A."/>
        </authorList>
    </citation>
    <scope>NUCLEOTIDE SEQUENCE [LARGE SCALE GENOMIC DNA]</scope>
    <source>
        <strain evidence="2 3">SCPM-O-B-8406</strain>
    </source>
</reference>
<evidence type="ECO:0000313" key="4">
    <source>
        <dbReference type="Proteomes" id="UP001347884"/>
    </source>
</evidence>
<name>A0AAE5WG63_AVIPA</name>
<sequence length="189" mass="22114">MSKLIDFLNRIKCRHVACLFVMYLIFLPFQPWVIAEITTPIRKKMIEEDAIQIYVQPDEWRRLRGITSVATASTPPLEWKYLREGERIDIQFPKTIEFEGKTYDASFLDKKTHIVLYDDIFRVNNKSFGGCVFDSTSFLYYDPIIYKIIAVSQDVSGYYPNYLSAGSNVVGELDNSSKLREFLQKNYNF</sequence>
<evidence type="ECO:0000313" key="1">
    <source>
        <dbReference type="EMBL" id="MEE6041722.1"/>
    </source>
</evidence>
<organism evidence="2 3">
    <name type="scientific">Avibacterium paragallinarum</name>
    <name type="common">Haemophilus gallinarum</name>
    <dbReference type="NCBI Taxonomy" id="728"/>
    <lineage>
        <taxon>Bacteria</taxon>
        <taxon>Pseudomonadati</taxon>
        <taxon>Pseudomonadota</taxon>
        <taxon>Gammaproteobacteria</taxon>
        <taxon>Pasteurellales</taxon>
        <taxon>Pasteurellaceae</taxon>
        <taxon>Avibacterium</taxon>
    </lineage>
</organism>
<dbReference type="AlphaFoldDB" id="A0AAE5WG63"/>
<dbReference type="Proteomes" id="UP001347884">
    <property type="component" value="Unassembled WGS sequence"/>
</dbReference>
<evidence type="ECO:0000313" key="3">
    <source>
        <dbReference type="Proteomes" id="UP000247594"/>
    </source>
</evidence>
<accession>A0AAE5WG63</accession>
<reference evidence="1" key="3">
    <citation type="submission" date="2022-05" db="EMBL/GenBank/DDBJ databases">
        <authorList>
            <person name="Chen Y."/>
            <person name="Zhu J."/>
            <person name="Zhu K."/>
        </authorList>
    </citation>
    <scope>NUCLEOTIDE SEQUENCE</scope>
    <source>
        <strain evidence="1">AV25</strain>
    </source>
</reference>
<gene>
    <name evidence="2" type="ORF">DM482_08055</name>
    <name evidence="1" type="ORF">M5S13_07465</name>
</gene>
<keyword evidence="4" id="KW-1185">Reference proteome</keyword>
<proteinExistence type="predicted"/>
<dbReference type="EMBL" id="QJPJ01000012">
    <property type="protein sequence ID" value="PXZ38633.1"/>
    <property type="molecule type" value="Genomic_DNA"/>
</dbReference>
<evidence type="ECO:0000313" key="2">
    <source>
        <dbReference type="EMBL" id="PXZ38633.1"/>
    </source>
</evidence>
<comment type="caution">
    <text evidence="2">The sequence shown here is derived from an EMBL/GenBank/DDBJ whole genome shotgun (WGS) entry which is preliminary data.</text>
</comment>
<protein>
    <submittedName>
        <fullName evidence="2">Uncharacterized protein</fullName>
    </submittedName>
</protein>
<reference evidence="1 4" key="2">
    <citation type="journal article" date="2022" name="Front. Microbiol.">
        <title>Commensal bacteria contribute to the growth of multidrug-resistant Avibacterium paragallinarum in chickens.</title>
        <authorList>
            <person name="Zhu J."/>
            <person name="Chen Y."/>
            <person name="Wu Y."/>
            <person name="Wang Y."/>
            <person name="Zhu K."/>
        </authorList>
    </citation>
    <scope>NUCLEOTIDE SEQUENCE [LARGE SCALE GENOMIC DNA]</scope>
    <source>
        <strain evidence="1 4">AV25</strain>
    </source>
</reference>
<dbReference type="RefSeq" id="WP_110478763.1">
    <property type="nucleotide sequence ID" value="NZ_CP081939.1"/>
</dbReference>
<dbReference type="EMBL" id="JAMDKF010000014">
    <property type="protein sequence ID" value="MEE6041722.1"/>
    <property type="molecule type" value="Genomic_DNA"/>
</dbReference>
<dbReference type="Proteomes" id="UP000247594">
    <property type="component" value="Unassembled WGS sequence"/>
</dbReference>